<comment type="caution">
    <text evidence="2">The sequence shown here is derived from an EMBL/GenBank/DDBJ whole genome shotgun (WGS) entry which is preliminary data.</text>
</comment>
<dbReference type="PATRIC" id="fig|999422.3.peg.2150"/>
<dbReference type="HOGENOM" id="CLU_116617_7_0_10"/>
<dbReference type="PANTHER" id="PTHR34610:SF3">
    <property type="entry name" value="SSL7007 PROTEIN"/>
    <property type="match status" value="1"/>
</dbReference>
<gene>
    <name evidence="2" type="ORF">HMPREF9944_02045</name>
</gene>
<dbReference type="AlphaFoldDB" id="H1HPF1"/>
<proteinExistence type="predicted"/>
<dbReference type="InterPro" id="IPR002716">
    <property type="entry name" value="PIN_dom"/>
</dbReference>
<sequence length="142" mass="16214">MEHIVLDTNCLVLCLPEKSAYHKVWLSFLKGTYKLCVSNEIMEEYAEIVGRFWGKDIADYVMKVIIGSSNTHFFTPYFKFGLITTDPDDNKFVDCAIAANAHFIVTEDKHFEVLKEIDFPQVDIIGIDAFVEQLNKLPTASK</sequence>
<feature type="domain" description="PIN" evidence="1">
    <location>
        <begin position="4"/>
        <end position="110"/>
    </location>
</feature>
<dbReference type="STRING" id="999422.HMPREF9944_02045"/>
<reference evidence="2 3" key="1">
    <citation type="submission" date="2011-12" db="EMBL/GenBank/DDBJ databases">
        <title>The Genome Sequence of Prevotella maculosa OT 289.</title>
        <authorList>
            <consortium name="The Broad Institute Genome Sequencing Platform"/>
            <person name="Earl A."/>
            <person name="Ward D."/>
            <person name="Feldgarden M."/>
            <person name="Gevers D."/>
            <person name="Izard J."/>
            <person name="Blanton J.M."/>
            <person name="Mathney J."/>
            <person name="Tanner A.C."/>
            <person name="Dewhirst F.E."/>
            <person name="Young S.K."/>
            <person name="Zeng Q."/>
            <person name="Gargeya S."/>
            <person name="Fitzgerald M."/>
            <person name="Haas B."/>
            <person name="Abouelleil A."/>
            <person name="Alvarado L."/>
            <person name="Arachchi H.M."/>
            <person name="Berlin A."/>
            <person name="Chapman S.B."/>
            <person name="Gearin G."/>
            <person name="Goldberg J."/>
            <person name="Griggs A."/>
            <person name="Gujja S."/>
            <person name="Hansen M."/>
            <person name="Heiman D."/>
            <person name="Howarth C."/>
            <person name="Larimer J."/>
            <person name="Lui A."/>
            <person name="MacDonald P.J.P."/>
            <person name="McCowen C."/>
            <person name="Montmayeur A."/>
            <person name="Murphy C."/>
            <person name="Neiman D."/>
            <person name="Pearson M."/>
            <person name="Priest M."/>
            <person name="Roberts A."/>
            <person name="Saif S."/>
            <person name="Shea T."/>
            <person name="Sisk P."/>
            <person name="Stolte C."/>
            <person name="Sykes S."/>
            <person name="Wortman J."/>
            <person name="Nusbaum C."/>
            <person name="Birren B."/>
        </authorList>
    </citation>
    <scope>NUCLEOTIDE SEQUENCE [LARGE SCALE GENOMIC DNA]</scope>
    <source>
        <strain evidence="2 3">OT 289</strain>
    </source>
</reference>
<protein>
    <submittedName>
        <fullName evidence="2">PIN family putative toxin-antitoxin system toxin component</fullName>
    </submittedName>
</protein>
<dbReference type="Gene3D" id="3.40.50.1010">
    <property type="entry name" value="5'-nuclease"/>
    <property type="match status" value="1"/>
</dbReference>
<evidence type="ECO:0000313" key="3">
    <source>
        <dbReference type="Proteomes" id="UP000003167"/>
    </source>
</evidence>
<dbReference type="InterPro" id="IPR029060">
    <property type="entry name" value="PIN-like_dom_sf"/>
</dbReference>
<evidence type="ECO:0000259" key="1">
    <source>
        <dbReference type="Pfam" id="PF13470"/>
    </source>
</evidence>
<dbReference type="Pfam" id="PF13470">
    <property type="entry name" value="PIN_3"/>
    <property type="match status" value="1"/>
</dbReference>
<dbReference type="RefSeq" id="WP_008566090.1">
    <property type="nucleotide sequence ID" value="NZ_JH594507.1"/>
</dbReference>
<name>H1HPF1_9BACT</name>
<evidence type="ECO:0000313" key="2">
    <source>
        <dbReference type="EMBL" id="EHO67920.1"/>
    </source>
</evidence>
<dbReference type="Proteomes" id="UP000003167">
    <property type="component" value="Unassembled WGS sequence"/>
</dbReference>
<dbReference type="NCBIfam" id="TIGR00305">
    <property type="entry name" value="putative toxin-antitoxin system toxin component, PIN family"/>
    <property type="match status" value="1"/>
</dbReference>
<dbReference type="EMBL" id="AGEK01000035">
    <property type="protein sequence ID" value="EHO67920.1"/>
    <property type="molecule type" value="Genomic_DNA"/>
</dbReference>
<accession>H1HPF1</accession>
<organism evidence="2 3">
    <name type="scientific">Segatella maculosa OT 289</name>
    <dbReference type="NCBI Taxonomy" id="999422"/>
    <lineage>
        <taxon>Bacteria</taxon>
        <taxon>Pseudomonadati</taxon>
        <taxon>Bacteroidota</taxon>
        <taxon>Bacteroidia</taxon>
        <taxon>Bacteroidales</taxon>
        <taxon>Prevotellaceae</taxon>
        <taxon>Segatella</taxon>
    </lineage>
</organism>
<keyword evidence="3" id="KW-1185">Reference proteome</keyword>
<dbReference type="SUPFAM" id="SSF88723">
    <property type="entry name" value="PIN domain-like"/>
    <property type="match status" value="1"/>
</dbReference>
<dbReference type="InterPro" id="IPR002850">
    <property type="entry name" value="PIN_toxin-like"/>
</dbReference>
<dbReference type="PANTHER" id="PTHR34610">
    <property type="entry name" value="SSL7007 PROTEIN"/>
    <property type="match status" value="1"/>
</dbReference>
<dbReference type="OrthoDB" id="9802590at2"/>